<dbReference type="Pfam" id="PF01926">
    <property type="entry name" value="MMR_HSR1"/>
    <property type="match status" value="1"/>
</dbReference>
<dbReference type="InterPro" id="IPR009019">
    <property type="entry name" value="KH_sf_prok-type"/>
</dbReference>
<protein>
    <recommendedName>
        <fullName evidence="2 12">GTPase Era</fullName>
    </recommendedName>
</protein>
<keyword evidence="4 12" id="KW-0963">Cytoplasm</keyword>
<comment type="function">
    <text evidence="12">An essential GTPase that binds both GDP and GTP, with rapid nucleotide exchange. Plays a role in 16S rRNA processing and 30S ribosomal subunit biogenesis and possibly also in cell cycle regulation and energy metabolism.</text>
</comment>
<comment type="subcellular location">
    <subcellularLocation>
        <location evidence="12">Cytoplasm</location>
    </subcellularLocation>
    <subcellularLocation>
        <location evidence="12">Cell membrane</location>
        <topology evidence="12">Peripheral membrane protein</topology>
    </subcellularLocation>
</comment>
<evidence type="ECO:0000256" key="2">
    <source>
        <dbReference type="ARBA" id="ARBA00020484"/>
    </source>
</evidence>
<dbReference type="NCBIfam" id="TIGR00231">
    <property type="entry name" value="small_GTP"/>
    <property type="match status" value="1"/>
</dbReference>
<feature type="region of interest" description="G3" evidence="13">
    <location>
        <begin position="82"/>
        <end position="85"/>
    </location>
</feature>
<evidence type="ECO:0000313" key="18">
    <source>
        <dbReference type="Proteomes" id="UP000183371"/>
    </source>
</evidence>
<feature type="binding site" evidence="12">
    <location>
        <begin position="35"/>
        <end position="42"/>
    </location>
    <ligand>
        <name>GTP</name>
        <dbReference type="ChEBI" id="CHEBI:37565"/>
    </ligand>
</feature>
<dbReference type="InterPro" id="IPR027417">
    <property type="entry name" value="P-loop_NTPase"/>
</dbReference>
<dbReference type="InterPro" id="IPR015946">
    <property type="entry name" value="KH_dom-like_a/b"/>
</dbReference>
<feature type="domain" description="Era-type G" evidence="16">
    <location>
        <begin position="27"/>
        <end position="194"/>
    </location>
</feature>
<feature type="binding site" evidence="12">
    <location>
        <begin position="144"/>
        <end position="147"/>
    </location>
    <ligand>
        <name>GTP</name>
        <dbReference type="ChEBI" id="CHEBI:37565"/>
    </ligand>
</feature>
<keyword evidence="3 12" id="KW-1003">Cell membrane</keyword>
<evidence type="ECO:0000256" key="12">
    <source>
        <dbReference type="HAMAP-Rule" id="MF_00367"/>
    </source>
</evidence>
<dbReference type="GO" id="GO:0005886">
    <property type="term" value="C:plasma membrane"/>
    <property type="evidence" value="ECO:0007669"/>
    <property type="project" value="UniProtKB-SubCell"/>
</dbReference>
<evidence type="ECO:0000259" key="16">
    <source>
        <dbReference type="PROSITE" id="PS51713"/>
    </source>
</evidence>
<evidence type="ECO:0000256" key="1">
    <source>
        <dbReference type="ARBA" id="ARBA00007921"/>
    </source>
</evidence>
<evidence type="ECO:0000256" key="14">
    <source>
        <dbReference type="RuleBase" id="RU003761"/>
    </source>
</evidence>
<feature type="region of interest" description="G5" evidence="13">
    <location>
        <begin position="173"/>
        <end position="175"/>
    </location>
</feature>
<dbReference type="SUPFAM" id="SSF52540">
    <property type="entry name" value="P-loop containing nucleoside triphosphate hydrolases"/>
    <property type="match status" value="1"/>
</dbReference>
<evidence type="ECO:0000256" key="9">
    <source>
        <dbReference type="ARBA" id="ARBA00022884"/>
    </source>
</evidence>
<dbReference type="RefSeq" id="WP_008546420.1">
    <property type="nucleotide sequence ID" value="NZ_FPBD01000004.1"/>
</dbReference>
<dbReference type="CDD" id="cd22534">
    <property type="entry name" value="KH-II_Era"/>
    <property type="match status" value="1"/>
</dbReference>
<dbReference type="PROSITE" id="PS50823">
    <property type="entry name" value="KH_TYPE_2"/>
    <property type="match status" value="1"/>
</dbReference>
<dbReference type="GO" id="GO:0000028">
    <property type="term" value="P:ribosomal small subunit assembly"/>
    <property type="evidence" value="ECO:0007669"/>
    <property type="project" value="TreeGrafter"/>
</dbReference>
<dbReference type="NCBIfam" id="TIGR00436">
    <property type="entry name" value="era"/>
    <property type="match status" value="1"/>
</dbReference>
<dbReference type="GO" id="GO:0003924">
    <property type="term" value="F:GTPase activity"/>
    <property type="evidence" value="ECO:0007669"/>
    <property type="project" value="UniProtKB-UniRule"/>
</dbReference>
<dbReference type="FunFam" id="3.30.300.20:FF:000031">
    <property type="entry name" value="GTPase Era"/>
    <property type="match status" value="1"/>
</dbReference>
<dbReference type="EMBL" id="FPBD01000004">
    <property type="protein sequence ID" value="SFT88722.1"/>
    <property type="molecule type" value="Genomic_DNA"/>
</dbReference>
<dbReference type="Gene3D" id="3.40.50.300">
    <property type="entry name" value="P-loop containing nucleotide triphosphate hydrolases"/>
    <property type="match status" value="1"/>
</dbReference>
<dbReference type="Pfam" id="PF07650">
    <property type="entry name" value="KH_2"/>
    <property type="match status" value="1"/>
</dbReference>
<keyword evidence="6" id="KW-0997">Cell inner membrane</keyword>
<feature type="region of interest" description="G4" evidence="13">
    <location>
        <begin position="144"/>
        <end position="147"/>
    </location>
</feature>
<organism evidence="17 18">
    <name type="scientific">Pseudovibrio denitrificans</name>
    <dbReference type="NCBI Taxonomy" id="258256"/>
    <lineage>
        <taxon>Bacteria</taxon>
        <taxon>Pseudomonadati</taxon>
        <taxon>Pseudomonadota</taxon>
        <taxon>Alphaproteobacteria</taxon>
        <taxon>Hyphomicrobiales</taxon>
        <taxon>Stappiaceae</taxon>
        <taxon>Pseudovibrio</taxon>
    </lineage>
</organism>
<dbReference type="InterPro" id="IPR005225">
    <property type="entry name" value="Small_GTP-bd"/>
</dbReference>
<dbReference type="PRINTS" id="PR00326">
    <property type="entry name" value="GTP1OBG"/>
</dbReference>
<evidence type="ECO:0000256" key="8">
    <source>
        <dbReference type="ARBA" id="ARBA00022741"/>
    </source>
</evidence>
<dbReference type="GO" id="GO:0005525">
    <property type="term" value="F:GTP binding"/>
    <property type="evidence" value="ECO:0007669"/>
    <property type="project" value="UniProtKB-UniRule"/>
</dbReference>
<evidence type="ECO:0000256" key="6">
    <source>
        <dbReference type="ARBA" id="ARBA00022519"/>
    </source>
</evidence>
<dbReference type="GO" id="GO:0070181">
    <property type="term" value="F:small ribosomal subunit rRNA binding"/>
    <property type="evidence" value="ECO:0007669"/>
    <property type="project" value="UniProtKB-UniRule"/>
</dbReference>
<keyword evidence="8 12" id="KW-0547">Nucleotide-binding</keyword>
<dbReference type="CDD" id="cd04163">
    <property type="entry name" value="Era"/>
    <property type="match status" value="1"/>
</dbReference>
<feature type="region of interest" description="G2" evidence="13">
    <location>
        <begin position="61"/>
        <end position="65"/>
    </location>
</feature>
<keyword evidence="9 12" id="KW-0694">RNA-binding</keyword>
<evidence type="ECO:0000259" key="15">
    <source>
        <dbReference type="PROSITE" id="PS50823"/>
    </source>
</evidence>
<keyword evidence="5 12" id="KW-0690">Ribosome biogenesis</keyword>
<proteinExistence type="inferred from homology"/>
<dbReference type="InterPro" id="IPR005662">
    <property type="entry name" value="GTPase_Era-like"/>
</dbReference>
<keyword evidence="11 12" id="KW-0472">Membrane</keyword>
<evidence type="ECO:0000256" key="13">
    <source>
        <dbReference type="PROSITE-ProRule" id="PRU01050"/>
    </source>
</evidence>
<keyword evidence="10 12" id="KW-0342">GTP-binding</keyword>
<evidence type="ECO:0000256" key="7">
    <source>
        <dbReference type="ARBA" id="ARBA00022730"/>
    </source>
</evidence>
<dbReference type="PANTHER" id="PTHR42698:SF1">
    <property type="entry name" value="GTPASE ERA, MITOCHONDRIAL"/>
    <property type="match status" value="1"/>
</dbReference>
<name>A0A1I7BNF0_9HYPH</name>
<reference evidence="18" key="1">
    <citation type="submission" date="2016-10" db="EMBL/GenBank/DDBJ databases">
        <authorList>
            <person name="Varghese N."/>
            <person name="Submissions S."/>
        </authorList>
    </citation>
    <scope>NUCLEOTIDE SEQUENCE [LARGE SCALE GENOMIC DNA]</scope>
    <source>
        <strain evidence="18">DSM 17465</strain>
    </source>
</reference>
<dbReference type="GO" id="GO:0005829">
    <property type="term" value="C:cytosol"/>
    <property type="evidence" value="ECO:0007669"/>
    <property type="project" value="TreeGrafter"/>
</dbReference>
<dbReference type="HAMAP" id="MF_00367">
    <property type="entry name" value="GTPase_Era"/>
    <property type="match status" value="1"/>
</dbReference>
<dbReference type="PANTHER" id="PTHR42698">
    <property type="entry name" value="GTPASE ERA"/>
    <property type="match status" value="1"/>
</dbReference>
<dbReference type="SUPFAM" id="SSF54814">
    <property type="entry name" value="Prokaryotic type KH domain (KH-domain type II)"/>
    <property type="match status" value="1"/>
</dbReference>
<dbReference type="AlphaFoldDB" id="A0A1I7BNF0"/>
<evidence type="ECO:0000256" key="10">
    <source>
        <dbReference type="ARBA" id="ARBA00023134"/>
    </source>
</evidence>
<dbReference type="Gene3D" id="3.30.300.20">
    <property type="match status" value="1"/>
</dbReference>
<feature type="binding site" evidence="12">
    <location>
        <begin position="82"/>
        <end position="86"/>
    </location>
    <ligand>
        <name>GTP</name>
        <dbReference type="ChEBI" id="CHEBI:37565"/>
    </ligand>
</feature>
<evidence type="ECO:0000256" key="4">
    <source>
        <dbReference type="ARBA" id="ARBA00022490"/>
    </source>
</evidence>
<gene>
    <name evidence="12" type="primary">era</name>
    <name evidence="17" type="ORF">SAMN05444141_104137</name>
</gene>
<feature type="domain" description="KH type-2" evidence="15">
    <location>
        <begin position="225"/>
        <end position="302"/>
    </location>
</feature>
<evidence type="ECO:0000256" key="3">
    <source>
        <dbReference type="ARBA" id="ARBA00022475"/>
    </source>
</evidence>
<comment type="similarity">
    <text evidence="1 12 13 14">Belongs to the TRAFAC class TrmE-Era-EngA-EngB-Septin-like GTPase superfamily. Era GTPase family.</text>
</comment>
<sequence>MNDENNNNDDLPEGFNFGLAPVNENSRAGFVALIGAPNAGKSTLLNQLVGTKVSIVTHKVQTTRAIVRGVAIEDDSQVIFVDTPGIFRPKRRLDRAMVDTAWGGAKDADVVAVLIDAKKGINEAVERILNELEHIKLPKVLILNKIDITKREQLLELAAKANEYTKFDQTFMVSAINGSGTKDILKYFSEQMPKGPWLYPEDQASDIPLRMLAAEITREKLYLRLHEELPYISTVETDKWEDKKDGSIRIEQTIFVERDSQKSIVLGKNGQTIKAISKAAREELTEAFETKVHLFVFVKVRENWSDDPERYRNMGLDFPH</sequence>
<dbReference type="GO" id="GO:0043024">
    <property type="term" value="F:ribosomal small subunit binding"/>
    <property type="evidence" value="ECO:0007669"/>
    <property type="project" value="TreeGrafter"/>
</dbReference>
<dbReference type="Proteomes" id="UP000183371">
    <property type="component" value="Unassembled WGS sequence"/>
</dbReference>
<dbReference type="InterPro" id="IPR004044">
    <property type="entry name" value="KH_dom_type_2"/>
</dbReference>
<comment type="subunit">
    <text evidence="12">Monomer.</text>
</comment>
<dbReference type="InterPro" id="IPR030388">
    <property type="entry name" value="G_ERA_dom"/>
</dbReference>
<dbReference type="InterPro" id="IPR006073">
    <property type="entry name" value="GTP-bd"/>
</dbReference>
<keyword evidence="18" id="KW-1185">Reference proteome</keyword>
<dbReference type="NCBIfam" id="NF000908">
    <property type="entry name" value="PRK00089.1"/>
    <property type="match status" value="1"/>
</dbReference>
<dbReference type="PROSITE" id="PS51713">
    <property type="entry name" value="G_ERA"/>
    <property type="match status" value="1"/>
</dbReference>
<keyword evidence="7 12" id="KW-0699">rRNA-binding</keyword>
<accession>A0A1I7BNF0</accession>
<evidence type="ECO:0000256" key="11">
    <source>
        <dbReference type="ARBA" id="ARBA00023136"/>
    </source>
</evidence>
<evidence type="ECO:0000256" key="5">
    <source>
        <dbReference type="ARBA" id="ARBA00022517"/>
    </source>
</evidence>
<evidence type="ECO:0000313" key="17">
    <source>
        <dbReference type="EMBL" id="SFT88722.1"/>
    </source>
</evidence>
<feature type="region of interest" description="G1" evidence="13">
    <location>
        <begin position="35"/>
        <end position="42"/>
    </location>
</feature>